<keyword evidence="1" id="KW-0472">Membrane</keyword>
<evidence type="ECO:0000313" key="4">
    <source>
        <dbReference type="EMBL" id="CAH0393507.1"/>
    </source>
</evidence>
<sequence>MHWRTALFLVKILSLCVRKYSCVTANNSFLSLNPYLEQYALLGTEGSQCYADSLHFQNATINRTPWALQMLDASSKIPSSLLTKNIVDLGNYDECLAVHDDGPRDDKHIFGKYCLVKATFNQTRNDSHEVMIWDFSQEWTWSICIPASCSASDLIKQLELSLEGVADKIEEVHCKSSLDDNGPDFASWSMIFLTLAFIVFVLAATWIEYCSIKIPYQPANSVIPSFSLITNLKVLLNTSPPGCMIDNIQGIRVISTLAVYAFHRANIYYYLSIVNHSEVVHKLTHSMLGMLFLNGILAVDSFFLIGGTVLALSFTRERKAQIEFSYFKHVVYRYLRLTPAYFFVVLMVMTFFYDLGDGPFWDLSVGAGRDLCRKNWWTNILYINNYLPRVHEESCIGWTWYLGADMQFYLVAPLFLSALLKNWKCGVLLIAVTCLASCSYIFWITYIKDYPPTFILGYNRPKRLQYQDDLYFPAHARISPYLIGLLLGCLLNHHKENKMKIGFWPRVFGWTLSMIIMVTVPYGLTFYYWFGSGPLVAALYSSLHRPLFVLAISWVIFVCDQGYGGFVNRFLSLQLFQILSRLTFSFYLIHIFCMEYDFATRRTAEYFSYYNMLQAMAFEIIVLLLASAVLSLTLEYPIIHLNKLIMKKKTEDISKFTQSLEVVRSPPKNEPESIQTPTITITVSDGPKC</sequence>
<dbReference type="PANTHER" id="PTHR11161">
    <property type="entry name" value="O-ACYLTRANSFERASE"/>
    <property type="match status" value="1"/>
</dbReference>
<protein>
    <recommendedName>
        <fullName evidence="3">Nose resistant-to-fluoxetine protein N-terminal domain-containing protein</fullName>
    </recommendedName>
</protein>
<name>A0A9P0F7Z4_BEMTA</name>
<dbReference type="InterPro" id="IPR002656">
    <property type="entry name" value="Acyl_transf_3_dom"/>
</dbReference>
<evidence type="ECO:0000259" key="3">
    <source>
        <dbReference type="SMART" id="SM00703"/>
    </source>
</evidence>
<feature type="transmembrane region" description="Helical" evidence="1">
    <location>
        <begin position="503"/>
        <end position="529"/>
    </location>
</feature>
<keyword evidence="5" id="KW-1185">Reference proteome</keyword>
<accession>A0A9P0F7Z4</accession>
<dbReference type="Pfam" id="PF01757">
    <property type="entry name" value="Acyl_transf_3"/>
    <property type="match status" value="1"/>
</dbReference>
<feature type="chain" id="PRO_5040370848" description="Nose resistant-to-fluoxetine protein N-terminal domain-containing protein" evidence="2">
    <location>
        <begin position="26"/>
        <end position="689"/>
    </location>
</feature>
<organism evidence="4 5">
    <name type="scientific">Bemisia tabaci</name>
    <name type="common">Sweetpotato whitefly</name>
    <name type="synonym">Aleurodes tabaci</name>
    <dbReference type="NCBI Taxonomy" id="7038"/>
    <lineage>
        <taxon>Eukaryota</taxon>
        <taxon>Metazoa</taxon>
        <taxon>Ecdysozoa</taxon>
        <taxon>Arthropoda</taxon>
        <taxon>Hexapoda</taxon>
        <taxon>Insecta</taxon>
        <taxon>Pterygota</taxon>
        <taxon>Neoptera</taxon>
        <taxon>Paraneoptera</taxon>
        <taxon>Hemiptera</taxon>
        <taxon>Sternorrhyncha</taxon>
        <taxon>Aleyrodoidea</taxon>
        <taxon>Aleyrodidae</taxon>
        <taxon>Aleyrodinae</taxon>
        <taxon>Bemisia</taxon>
    </lineage>
</organism>
<keyword evidence="1" id="KW-1133">Transmembrane helix</keyword>
<gene>
    <name evidence="4" type="ORF">BEMITA_LOCUS11900</name>
</gene>
<feature type="transmembrane region" description="Helical" evidence="1">
    <location>
        <begin position="570"/>
        <end position="592"/>
    </location>
</feature>
<keyword evidence="2" id="KW-0732">Signal</keyword>
<feature type="transmembrane region" description="Helical" evidence="1">
    <location>
        <begin position="185"/>
        <end position="207"/>
    </location>
</feature>
<dbReference type="GO" id="GO:0016747">
    <property type="term" value="F:acyltransferase activity, transferring groups other than amino-acyl groups"/>
    <property type="evidence" value="ECO:0007669"/>
    <property type="project" value="InterPro"/>
</dbReference>
<feature type="transmembrane region" description="Helical" evidence="1">
    <location>
        <begin position="334"/>
        <end position="353"/>
    </location>
</feature>
<evidence type="ECO:0000313" key="5">
    <source>
        <dbReference type="Proteomes" id="UP001152759"/>
    </source>
</evidence>
<evidence type="ECO:0000256" key="1">
    <source>
        <dbReference type="SAM" id="Phobius"/>
    </source>
</evidence>
<dbReference type="EMBL" id="OU963868">
    <property type="protein sequence ID" value="CAH0393507.1"/>
    <property type="molecule type" value="Genomic_DNA"/>
</dbReference>
<proteinExistence type="predicted"/>
<feature type="transmembrane region" description="Helical" evidence="1">
    <location>
        <begin position="612"/>
        <end position="639"/>
    </location>
</feature>
<feature type="transmembrane region" description="Helical" evidence="1">
    <location>
        <begin position="427"/>
        <end position="446"/>
    </location>
</feature>
<dbReference type="PANTHER" id="PTHR11161:SF0">
    <property type="entry name" value="O-ACYLTRANSFERASE LIKE PROTEIN"/>
    <property type="match status" value="1"/>
</dbReference>
<dbReference type="Pfam" id="PF20146">
    <property type="entry name" value="NRF"/>
    <property type="match status" value="1"/>
</dbReference>
<dbReference type="SMART" id="SM00703">
    <property type="entry name" value="NRF"/>
    <property type="match status" value="1"/>
</dbReference>
<feature type="domain" description="Nose resistant-to-fluoxetine protein N-terminal" evidence="3">
    <location>
        <begin position="46"/>
        <end position="176"/>
    </location>
</feature>
<feature type="signal peptide" evidence="2">
    <location>
        <begin position="1"/>
        <end position="25"/>
    </location>
</feature>
<dbReference type="InterPro" id="IPR006621">
    <property type="entry name" value="Nose-resist-to-fluoxetine_N"/>
</dbReference>
<dbReference type="InterPro" id="IPR052728">
    <property type="entry name" value="O2_lipid_transport_reg"/>
</dbReference>
<evidence type="ECO:0000256" key="2">
    <source>
        <dbReference type="SAM" id="SignalP"/>
    </source>
</evidence>
<keyword evidence="1" id="KW-0812">Transmembrane</keyword>
<feature type="transmembrane region" description="Helical" evidence="1">
    <location>
        <begin position="398"/>
        <end position="420"/>
    </location>
</feature>
<dbReference type="AlphaFoldDB" id="A0A9P0F7Z4"/>
<feature type="transmembrane region" description="Helical" evidence="1">
    <location>
        <begin position="470"/>
        <end position="491"/>
    </location>
</feature>
<dbReference type="Proteomes" id="UP001152759">
    <property type="component" value="Chromosome 7"/>
</dbReference>
<feature type="transmembrane region" description="Helical" evidence="1">
    <location>
        <begin position="291"/>
        <end position="314"/>
    </location>
</feature>
<reference evidence="4" key="1">
    <citation type="submission" date="2021-12" db="EMBL/GenBank/DDBJ databases">
        <authorList>
            <person name="King R."/>
        </authorList>
    </citation>
    <scope>NUCLEOTIDE SEQUENCE</scope>
</reference>